<organism evidence="1 2">
    <name type="scientific">Anaerosalibacter bizertensis</name>
    <dbReference type="NCBI Taxonomy" id="932217"/>
    <lineage>
        <taxon>Bacteria</taxon>
        <taxon>Bacillati</taxon>
        <taxon>Bacillota</taxon>
        <taxon>Tissierellia</taxon>
        <taxon>Tissierellales</taxon>
        <taxon>Sporanaerobacteraceae</taxon>
        <taxon>Anaerosalibacter</taxon>
    </lineage>
</organism>
<dbReference type="AlphaFoldDB" id="A0A844FGR9"/>
<dbReference type="EMBL" id="VULR01000006">
    <property type="protein sequence ID" value="MSS43152.1"/>
    <property type="molecule type" value="Genomic_DNA"/>
</dbReference>
<protein>
    <submittedName>
        <fullName evidence="1">Type II toxin-antitoxin system HicB family antitoxin</fullName>
    </submittedName>
</protein>
<proteinExistence type="predicted"/>
<name>A0A844FGR9_9FIRM</name>
<dbReference type="InterPro" id="IPR013321">
    <property type="entry name" value="Arc_rbn_hlx_hlx"/>
</dbReference>
<dbReference type="SUPFAM" id="SSF47598">
    <property type="entry name" value="Ribbon-helix-helix"/>
    <property type="match status" value="1"/>
</dbReference>
<dbReference type="Pfam" id="PF05534">
    <property type="entry name" value="HicB"/>
    <property type="match status" value="1"/>
</dbReference>
<gene>
    <name evidence="1" type="ORF">FYJ27_05325</name>
</gene>
<dbReference type="Gene3D" id="1.10.1220.10">
    <property type="entry name" value="Met repressor-like"/>
    <property type="match status" value="1"/>
</dbReference>
<dbReference type="InterPro" id="IPR035069">
    <property type="entry name" value="TTHA1013/TTHA0281-like"/>
</dbReference>
<evidence type="ECO:0000313" key="2">
    <source>
        <dbReference type="Proteomes" id="UP000462760"/>
    </source>
</evidence>
<dbReference type="GO" id="GO:0006355">
    <property type="term" value="P:regulation of DNA-templated transcription"/>
    <property type="evidence" value="ECO:0007669"/>
    <property type="project" value="InterPro"/>
</dbReference>
<dbReference type="InterPro" id="IPR051404">
    <property type="entry name" value="TA_system_antitoxin"/>
</dbReference>
<dbReference type="Gene3D" id="3.30.160.250">
    <property type="match status" value="1"/>
</dbReference>
<dbReference type="Pfam" id="PF21748">
    <property type="entry name" value="UPF0150"/>
    <property type="match status" value="1"/>
</dbReference>
<accession>A0A844FGR9</accession>
<dbReference type="PANTHER" id="PTHR34504">
    <property type="entry name" value="ANTITOXIN HICB"/>
    <property type="match status" value="1"/>
</dbReference>
<dbReference type="SUPFAM" id="SSF143100">
    <property type="entry name" value="TTHA1013/TTHA0281-like"/>
    <property type="match status" value="1"/>
</dbReference>
<comment type="caution">
    <text evidence="1">The sequence shown here is derived from an EMBL/GenBank/DDBJ whole genome shotgun (WGS) entry which is preliminary data.</text>
</comment>
<reference evidence="1 2" key="1">
    <citation type="submission" date="2019-08" db="EMBL/GenBank/DDBJ databases">
        <title>In-depth cultivation of the pig gut microbiome towards novel bacterial diversity and tailored functional studies.</title>
        <authorList>
            <person name="Wylensek D."/>
            <person name="Hitch T.C.A."/>
            <person name="Clavel T."/>
        </authorList>
    </citation>
    <scope>NUCLEOTIDE SEQUENCE [LARGE SCALE GENOMIC DNA]</scope>
    <source>
        <strain evidence="1 2">Med78-601-WT-4W-RMD-3</strain>
    </source>
</reference>
<dbReference type="InterPro" id="IPR049389">
    <property type="entry name" value="TTHA0281-like"/>
</dbReference>
<dbReference type="OrthoDB" id="5419659at2"/>
<dbReference type="InterPro" id="IPR008651">
    <property type="entry name" value="Uncharacterised_HicB"/>
</dbReference>
<dbReference type="Proteomes" id="UP000462760">
    <property type="component" value="Unassembled WGS sequence"/>
</dbReference>
<sequence>MAKKDIKYYMSLPYNYLIQPITDESGSYYYGKVLELDGCQSTGETFEEAYKNLQEAMEGWLEVRIEYGDPIPQPLGDENYSGKFVVRIPKSLHRKLATEAEREGISLNQYAMYKLSR</sequence>
<dbReference type="PANTHER" id="PTHR34504:SF2">
    <property type="entry name" value="UPF0150 PROTEIN SSL0259"/>
    <property type="match status" value="1"/>
</dbReference>
<dbReference type="InterPro" id="IPR010985">
    <property type="entry name" value="Ribbon_hlx_hlx"/>
</dbReference>
<evidence type="ECO:0000313" key="1">
    <source>
        <dbReference type="EMBL" id="MSS43152.1"/>
    </source>
</evidence>